<sequence length="24" mass="2705">MEENLASGTRSHMKAILLTMRLAM</sequence>
<organism evidence="1">
    <name type="scientific">Arundo donax</name>
    <name type="common">Giant reed</name>
    <name type="synonym">Donax arundinaceus</name>
    <dbReference type="NCBI Taxonomy" id="35708"/>
    <lineage>
        <taxon>Eukaryota</taxon>
        <taxon>Viridiplantae</taxon>
        <taxon>Streptophyta</taxon>
        <taxon>Embryophyta</taxon>
        <taxon>Tracheophyta</taxon>
        <taxon>Spermatophyta</taxon>
        <taxon>Magnoliopsida</taxon>
        <taxon>Liliopsida</taxon>
        <taxon>Poales</taxon>
        <taxon>Poaceae</taxon>
        <taxon>PACMAD clade</taxon>
        <taxon>Arundinoideae</taxon>
        <taxon>Arundineae</taxon>
        <taxon>Arundo</taxon>
    </lineage>
</organism>
<reference evidence="1" key="2">
    <citation type="journal article" date="2015" name="Data Brief">
        <title>Shoot transcriptome of the giant reed, Arundo donax.</title>
        <authorList>
            <person name="Barrero R.A."/>
            <person name="Guerrero F.D."/>
            <person name="Moolhuijzen P."/>
            <person name="Goolsby J.A."/>
            <person name="Tidwell J."/>
            <person name="Bellgard S.E."/>
            <person name="Bellgard M.I."/>
        </authorList>
    </citation>
    <scope>NUCLEOTIDE SEQUENCE</scope>
    <source>
        <tissue evidence="1">Shoot tissue taken approximately 20 cm above the soil surface</tissue>
    </source>
</reference>
<dbReference type="AlphaFoldDB" id="A0A0A9GXJ1"/>
<evidence type="ECO:0000313" key="1">
    <source>
        <dbReference type="EMBL" id="JAE29695.1"/>
    </source>
</evidence>
<protein>
    <submittedName>
        <fullName evidence="1">Uncharacterized protein</fullName>
    </submittedName>
</protein>
<dbReference type="EMBL" id="GBRH01168201">
    <property type="protein sequence ID" value="JAE29695.1"/>
    <property type="molecule type" value="Transcribed_RNA"/>
</dbReference>
<accession>A0A0A9GXJ1</accession>
<proteinExistence type="predicted"/>
<reference evidence="1" key="1">
    <citation type="submission" date="2014-09" db="EMBL/GenBank/DDBJ databases">
        <authorList>
            <person name="Magalhaes I.L.F."/>
            <person name="Oliveira U."/>
            <person name="Santos F.R."/>
            <person name="Vidigal T.H.D.A."/>
            <person name="Brescovit A.D."/>
            <person name="Santos A.J."/>
        </authorList>
    </citation>
    <scope>NUCLEOTIDE SEQUENCE</scope>
    <source>
        <tissue evidence="1">Shoot tissue taken approximately 20 cm above the soil surface</tissue>
    </source>
</reference>
<name>A0A0A9GXJ1_ARUDO</name>